<evidence type="ECO:0000313" key="2">
    <source>
        <dbReference type="EMBL" id="KAJ1081277.1"/>
    </source>
</evidence>
<feature type="compositionally biased region" description="Polar residues" evidence="1">
    <location>
        <begin position="81"/>
        <end position="98"/>
    </location>
</feature>
<evidence type="ECO:0000256" key="1">
    <source>
        <dbReference type="SAM" id="MobiDB-lite"/>
    </source>
</evidence>
<sequence length="123" mass="13180">MRLSYLQATRSRPSRQSHDPQARREKAFNRGGGKREGGPRHNTTADKAPPSTPMIDAPEAIQVPGGKRRPVPLSAAAGSTPRPQEASSTPHTAPQLSPLQRGEAVNIRRPPSSHRLAISVLTG</sequence>
<protein>
    <submittedName>
        <fullName evidence="2">Uncharacterized protein</fullName>
    </submittedName>
</protein>
<name>A0AAV7KRJ2_PLEWA</name>
<comment type="caution">
    <text evidence="2">The sequence shown here is derived from an EMBL/GenBank/DDBJ whole genome shotgun (WGS) entry which is preliminary data.</text>
</comment>
<dbReference type="AlphaFoldDB" id="A0AAV7KRJ2"/>
<organism evidence="2 3">
    <name type="scientific">Pleurodeles waltl</name>
    <name type="common">Iberian ribbed newt</name>
    <dbReference type="NCBI Taxonomy" id="8319"/>
    <lineage>
        <taxon>Eukaryota</taxon>
        <taxon>Metazoa</taxon>
        <taxon>Chordata</taxon>
        <taxon>Craniata</taxon>
        <taxon>Vertebrata</taxon>
        <taxon>Euteleostomi</taxon>
        <taxon>Amphibia</taxon>
        <taxon>Batrachia</taxon>
        <taxon>Caudata</taxon>
        <taxon>Salamandroidea</taxon>
        <taxon>Salamandridae</taxon>
        <taxon>Pleurodelinae</taxon>
        <taxon>Pleurodeles</taxon>
    </lineage>
</organism>
<dbReference type="Proteomes" id="UP001066276">
    <property type="component" value="Chromosome 12"/>
</dbReference>
<accession>A0AAV7KRJ2</accession>
<proteinExistence type="predicted"/>
<feature type="compositionally biased region" description="Basic and acidic residues" evidence="1">
    <location>
        <begin position="16"/>
        <end position="39"/>
    </location>
</feature>
<evidence type="ECO:0000313" key="3">
    <source>
        <dbReference type="Proteomes" id="UP001066276"/>
    </source>
</evidence>
<feature type="region of interest" description="Disordered" evidence="1">
    <location>
        <begin position="1"/>
        <end position="111"/>
    </location>
</feature>
<gene>
    <name evidence="2" type="ORF">NDU88_001459</name>
</gene>
<dbReference type="EMBL" id="JANPWB010000016">
    <property type="protein sequence ID" value="KAJ1081277.1"/>
    <property type="molecule type" value="Genomic_DNA"/>
</dbReference>
<keyword evidence="3" id="KW-1185">Reference proteome</keyword>
<feature type="compositionally biased region" description="Polar residues" evidence="1">
    <location>
        <begin position="1"/>
        <end position="11"/>
    </location>
</feature>
<reference evidence="2" key="1">
    <citation type="journal article" date="2022" name="bioRxiv">
        <title>Sequencing and chromosome-scale assembly of the giantPleurodeles waltlgenome.</title>
        <authorList>
            <person name="Brown T."/>
            <person name="Elewa A."/>
            <person name="Iarovenko S."/>
            <person name="Subramanian E."/>
            <person name="Araus A.J."/>
            <person name="Petzold A."/>
            <person name="Susuki M."/>
            <person name="Suzuki K.-i.T."/>
            <person name="Hayashi T."/>
            <person name="Toyoda A."/>
            <person name="Oliveira C."/>
            <person name="Osipova E."/>
            <person name="Leigh N.D."/>
            <person name="Simon A."/>
            <person name="Yun M.H."/>
        </authorList>
    </citation>
    <scope>NUCLEOTIDE SEQUENCE</scope>
    <source>
        <strain evidence="2">20211129_DDA</strain>
        <tissue evidence="2">Liver</tissue>
    </source>
</reference>